<feature type="region of interest" description="Disordered" evidence="3">
    <location>
        <begin position="1"/>
        <end position="28"/>
    </location>
</feature>
<keyword evidence="2" id="KW-0624">Polysaccharide degradation</keyword>
<name>A0A401YQM4_9ACTN</name>
<evidence type="ECO:0000259" key="5">
    <source>
        <dbReference type="PROSITE" id="PS50853"/>
    </source>
</evidence>
<protein>
    <recommendedName>
        <fullName evidence="5">Fibronectin type-III domain-containing protein</fullName>
    </recommendedName>
</protein>
<dbReference type="EMBL" id="BIFH01000022">
    <property type="protein sequence ID" value="GCD96924.1"/>
    <property type="molecule type" value="Genomic_DNA"/>
</dbReference>
<comment type="caution">
    <text evidence="6">The sequence shown here is derived from an EMBL/GenBank/DDBJ whole genome shotgun (WGS) entry which is preliminary data.</text>
</comment>
<dbReference type="InterPro" id="IPR003961">
    <property type="entry name" value="FN3_dom"/>
</dbReference>
<feature type="compositionally biased region" description="Low complexity" evidence="3">
    <location>
        <begin position="497"/>
        <end position="551"/>
    </location>
</feature>
<evidence type="ECO:0000256" key="3">
    <source>
        <dbReference type="SAM" id="MobiDB-lite"/>
    </source>
</evidence>
<keyword evidence="1" id="KW-0326">Glycosidase</keyword>
<dbReference type="Proteomes" id="UP000286931">
    <property type="component" value="Unassembled WGS sequence"/>
</dbReference>
<keyword evidence="7" id="KW-1185">Reference proteome</keyword>
<feature type="region of interest" description="Disordered" evidence="3">
    <location>
        <begin position="593"/>
        <end position="612"/>
    </location>
</feature>
<dbReference type="InterPro" id="IPR011048">
    <property type="entry name" value="Haem_d1_sf"/>
</dbReference>
<feature type="compositionally biased region" description="Polar residues" evidence="3">
    <location>
        <begin position="421"/>
        <end position="432"/>
    </location>
</feature>
<reference evidence="6 7" key="1">
    <citation type="submission" date="2018-12" db="EMBL/GenBank/DDBJ databases">
        <title>Draft genome sequence of Embleya hyalina NBRC 13850T.</title>
        <authorList>
            <person name="Komaki H."/>
            <person name="Hosoyama A."/>
            <person name="Kimura A."/>
            <person name="Ichikawa N."/>
            <person name="Tamura T."/>
        </authorList>
    </citation>
    <scope>NUCLEOTIDE SEQUENCE [LARGE SCALE GENOMIC DNA]</scope>
    <source>
        <strain evidence="6 7">NBRC 13850</strain>
    </source>
</reference>
<dbReference type="PROSITE" id="PS50853">
    <property type="entry name" value="FN3"/>
    <property type="match status" value="1"/>
</dbReference>
<dbReference type="Gene3D" id="2.130.10.10">
    <property type="entry name" value="YVTN repeat-like/Quinoprotein amine dehydrogenase"/>
    <property type="match status" value="1"/>
</dbReference>
<feature type="compositionally biased region" description="Pro residues" evidence="3">
    <location>
        <begin position="486"/>
        <end position="496"/>
    </location>
</feature>
<keyword evidence="2" id="KW-0119">Carbohydrate metabolism</keyword>
<organism evidence="6 7">
    <name type="scientific">Embleya hyalina</name>
    <dbReference type="NCBI Taxonomy" id="516124"/>
    <lineage>
        <taxon>Bacteria</taxon>
        <taxon>Bacillati</taxon>
        <taxon>Actinomycetota</taxon>
        <taxon>Actinomycetes</taxon>
        <taxon>Kitasatosporales</taxon>
        <taxon>Streptomycetaceae</taxon>
        <taxon>Embleya</taxon>
    </lineage>
</organism>
<feature type="compositionally biased region" description="Pro residues" evidence="3">
    <location>
        <begin position="552"/>
        <end position="570"/>
    </location>
</feature>
<dbReference type="InterPro" id="IPR013783">
    <property type="entry name" value="Ig-like_fold"/>
</dbReference>
<dbReference type="SUPFAM" id="SSF49265">
    <property type="entry name" value="Fibronectin type III"/>
    <property type="match status" value="1"/>
</dbReference>
<dbReference type="InterPro" id="IPR036116">
    <property type="entry name" value="FN3_sf"/>
</dbReference>
<gene>
    <name evidence="6" type="ORF">EHYA_04611</name>
</gene>
<dbReference type="InterPro" id="IPR015943">
    <property type="entry name" value="WD40/YVTN_repeat-like_dom_sf"/>
</dbReference>
<feature type="domain" description="Fibronectin type-III" evidence="5">
    <location>
        <begin position="567"/>
        <end position="661"/>
    </location>
</feature>
<dbReference type="SMART" id="SM00060">
    <property type="entry name" value="FN3"/>
    <property type="match status" value="2"/>
</dbReference>
<feature type="transmembrane region" description="Helical" evidence="4">
    <location>
        <begin position="47"/>
        <end position="69"/>
    </location>
</feature>
<feature type="region of interest" description="Disordered" evidence="3">
    <location>
        <begin position="396"/>
        <end position="575"/>
    </location>
</feature>
<evidence type="ECO:0000256" key="2">
    <source>
        <dbReference type="ARBA" id="ARBA00023326"/>
    </source>
</evidence>
<evidence type="ECO:0000256" key="4">
    <source>
        <dbReference type="SAM" id="Phobius"/>
    </source>
</evidence>
<evidence type="ECO:0000313" key="7">
    <source>
        <dbReference type="Proteomes" id="UP000286931"/>
    </source>
</evidence>
<feature type="compositionally biased region" description="Basic and acidic residues" evidence="3">
    <location>
        <begin position="396"/>
        <end position="411"/>
    </location>
</feature>
<dbReference type="GO" id="GO:0000272">
    <property type="term" value="P:polysaccharide catabolic process"/>
    <property type="evidence" value="ECO:0007669"/>
    <property type="project" value="UniProtKB-KW"/>
</dbReference>
<keyword evidence="4" id="KW-0812">Transmembrane</keyword>
<keyword evidence="4" id="KW-1133">Transmembrane helix</keyword>
<dbReference type="SUPFAM" id="SSF51004">
    <property type="entry name" value="C-terminal (heme d1) domain of cytochrome cd1-nitrite reductase"/>
    <property type="match status" value="1"/>
</dbReference>
<dbReference type="AlphaFoldDB" id="A0A401YQM4"/>
<keyword evidence="4" id="KW-0472">Membrane</keyword>
<keyword evidence="1" id="KW-0378">Hydrolase</keyword>
<proteinExistence type="predicted"/>
<evidence type="ECO:0000313" key="6">
    <source>
        <dbReference type="EMBL" id="GCD96924.1"/>
    </source>
</evidence>
<dbReference type="GO" id="GO:0016798">
    <property type="term" value="F:hydrolase activity, acting on glycosyl bonds"/>
    <property type="evidence" value="ECO:0007669"/>
    <property type="project" value="UniProtKB-KW"/>
</dbReference>
<evidence type="ECO:0000256" key="1">
    <source>
        <dbReference type="ARBA" id="ARBA00023295"/>
    </source>
</evidence>
<feature type="compositionally biased region" description="Pro residues" evidence="3">
    <location>
        <begin position="433"/>
        <end position="443"/>
    </location>
</feature>
<dbReference type="Gene3D" id="2.60.40.10">
    <property type="entry name" value="Immunoglobulins"/>
    <property type="match status" value="2"/>
</dbReference>
<accession>A0A401YQM4</accession>
<feature type="compositionally biased region" description="Pro residues" evidence="3">
    <location>
        <begin position="461"/>
        <end position="473"/>
    </location>
</feature>
<sequence length="849" mass="85733">MFQRRSPGSNDIGPEVSGPGTNAGAGPAGSVRRLVERIRLGRRSPTAVVAVLATGALIAASAIVGVGAMGADAAVSDVGAWLPSNARGTVTHVNGLSGRVDGRVALARSNDSALEVSNDGDTVLVLDRKTGRVTRIDPALLTVAQTSDAGNPADDIATGGGRSWRISAGRGTVQAMDPVTLAPLGAPVDLGAKPLGRAQVDAGGTLWVPISATGEVVPVRESQKGPAIKVAEPGGRILVTLASGRIVVTDVVGAKTMVVTDGGVGLSITLPTDMTKGTGDKLSTPDATEGPVVPILASDTGTLTLVDIDNRSVKAVPLRIDNHEYGGPQVLGVRVYVPDRTTGSLVVYNTAQARFETPIKVTGVPGPLQITVRGGLLWANDANNATAAVVNVQGRVHEIGKDGTPGRDTPGDRSIPGETIPSAQTPSGSAQPSRPPSTSPGPQEPAEDTAPPEEPITVPAQEPPTSPEPPSNPPETTGRAPKPERSAPPPAPPRQVPGPTVTVTATVTPSSTPARPSKSARPSAPTATATPTGTTTSSGPPASSKPTRSSSPTPPASSPPSEAPMKPPGVPQAAASNGKITLTFTPAAGATPTRYRLGGSAEGLTHTPDSIAPGGAKMFTVSGGKCDTEYSFFVIADYPNGSMNSAPSTPIRPCTAPTAPKGLKITPGQGGHGATLAWSASTNTGGAQVSYQVAVQGLPTATVTAATHVVGQLKNSHAYAVSVVAGNAAGSSAALTGSIDLTPPPVDFNVGPNIANGVTIGIHPGPKVSARSPQIPAGYTGKITVHCQTRGQRVTRDRGDEPAAPSDIWDRVTYTAGGARVQGYMTDLYVRTPNSAAGTFSSARLWTCD</sequence>
<dbReference type="Pfam" id="PF00041">
    <property type="entry name" value="fn3"/>
    <property type="match status" value="1"/>
</dbReference>